<organism evidence="1 2">
    <name type="scientific">Dothistroma septosporum (strain NZE10 / CBS 128990)</name>
    <name type="common">Red band needle blight fungus</name>
    <name type="synonym">Mycosphaerella pini</name>
    <dbReference type="NCBI Taxonomy" id="675120"/>
    <lineage>
        <taxon>Eukaryota</taxon>
        <taxon>Fungi</taxon>
        <taxon>Dikarya</taxon>
        <taxon>Ascomycota</taxon>
        <taxon>Pezizomycotina</taxon>
        <taxon>Dothideomycetes</taxon>
        <taxon>Dothideomycetidae</taxon>
        <taxon>Mycosphaerellales</taxon>
        <taxon>Mycosphaerellaceae</taxon>
        <taxon>Dothistroma</taxon>
    </lineage>
</organism>
<sequence length="82" mass="8926">MYDVEESLTCNGLVGTLEDIQISLADAVGVRFHFAGVEACCIRWMWLEEIVQESVEKGAAECGRNAFCAAVKHQVGYGVTLS</sequence>
<reference evidence="2" key="1">
    <citation type="journal article" date="2012" name="PLoS Genet.">
        <title>The genomes of the fungal plant pathogens Cladosporium fulvum and Dothistroma septosporum reveal adaptation to different hosts and lifestyles but also signatures of common ancestry.</title>
        <authorList>
            <person name="de Wit P.J.G.M."/>
            <person name="van der Burgt A."/>
            <person name="Oekmen B."/>
            <person name="Stergiopoulos I."/>
            <person name="Abd-Elsalam K.A."/>
            <person name="Aerts A.L."/>
            <person name="Bahkali A.H."/>
            <person name="Beenen H.G."/>
            <person name="Chettri P."/>
            <person name="Cox M.P."/>
            <person name="Datema E."/>
            <person name="de Vries R.P."/>
            <person name="Dhillon B."/>
            <person name="Ganley A.R."/>
            <person name="Griffiths S.A."/>
            <person name="Guo Y."/>
            <person name="Hamelin R.C."/>
            <person name="Henrissat B."/>
            <person name="Kabir M.S."/>
            <person name="Jashni M.K."/>
            <person name="Kema G."/>
            <person name="Klaubauf S."/>
            <person name="Lapidus A."/>
            <person name="Levasseur A."/>
            <person name="Lindquist E."/>
            <person name="Mehrabi R."/>
            <person name="Ohm R.A."/>
            <person name="Owen T.J."/>
            <person name="Salamov A."/>
            <person name="Schwelm A."/>
            <person name="Schijlen E."/>
            <person name="Sun H."/>
            <person name="van den Burg H.A."/>
            <person name="van Ham R.C.H.J."/>
            <person name="Zhang S."/>
            <person name="Goodwin S.B."/>
            <person name="Grigoriev I.V."/>
            <person name="Collemare J."/>
            <person name="Bradshaw R.E."/>
        </authorList>
    </citation>
    <scope>NUCLEOTIDE SEQUENCE [LARGE SCALE GENOMIC DNA]</scope>
    <source>
        <strain evidence="2">NZE10 / CBS 128990</strain>
    </source>
</reference>
<accession>N1PGH8</accession>
<evidence type="ECO:0000313" key="2">
    <source>
        <dbReference type="Proteomes" id="UP000016933"/>
    </source>
</evidence>
<gene>
    <name evidence="1" type="ORF">DOTSEDRAFT_46817</name>
</gene>
<dbReference type="AlphaFoldDB" id="N1PGH8"/>
<name>N1PGH8_DOTSN</name>
<reference evidence="1 2" key="2">
    <citation type="journal article" date="2012" name="PLoS Pathog.">
        <title>Diverse lifestyles and strategies of plant pathogenesis encoded in the genomes of eighteen Dothideomycetes fungi.</title>
        <authorList>
            <person name="Ohm R.A."/>
            <person name="Feau N."/>
            <person name="Henrissat B."/>
            <person name="Schoch C.L."/>
            <person name="Horwitz B.A."/>
            <person name="Barry K.W."/>
            <person name="Condon B.J."/>
            <person name="Copeland A.C."/>
            <person name="Dhillon B."/>
            <person name="Glaser F."/>
            <person name="Hesse C.N."/>
            <person name="Kosti I."/>
            <person name="LaButti K."/>
            <person name="Lindquist E.A."/>
            <person name="Lucas S."/>
            <person name="Salamov A.A."/>
            <person name="Bradshaw R.E."/>
            <person name="Ciuffetti L."/>
            <person name="Hamelin R.C."/>
            <person name="Kema G.H.J."/>
            <person name="Lawrence C."/>
            <person name="Scott J.A."/>
            <person name="Spatafora J.W."/>
            <person name="Turgeon B.G."/>
            <person name="de Wit P.J.G.M."/>
            <person name="Zhong S."/>
            <person name="Goodwin S.B."/>
            <person name="Grigoriev I.V."/>
        </authorList>
    </citation>
    <scope>NUCLEOTIDE SEQUENCE [LARGE SCALE GENOMIC DNA]</scope>
    <source>
        <strain evidence="2">NZE10 / CBS 128990</strain>
    </source>
</reference>
<dbReference type="EMBL" id="KB446543">
    <property type="protein sequence ID" value="EME40436.1"/>
    <property type="molecule type" value="Genomic_DNA"/>
</dbReference>
<keyword evidence="2" id="KW-1185">Reference proteome</keyword>
<dbReference type="HOGENOM" id="CLU_2558262_0_0_1"/>
<evidence type="ECO:0000313" key="1">
    <source>
        <dbReference type="EMBL" id="EME40436.1"/>
    </source>
</evidence>
<protein>
    <submittedName>
        <fullName evidence="1">Uncharacterized protein</fullName>
    </submittedName>
</protein>
<dbReference type="Proteomes" id="UP000016933">
    <property type="component" value="Unassembled WGS sequence"/>
</dbReference>
<proteinExistence type="predicted"/>